<accession>A0A1C3HB83</accession>
<keyword evidence="1" id="KW-0812">Transmembrane</keyword>
<sequence>MKNFMLAALSRIIQGIGCGVVALSLLAIAWFIFYSDDNFKYLWVATSIAGVFLGYFIFRFAVKKVYDESPE</sequence>
<feature type="transmembrane region" description="Helical" evidence="1">
    <location>
        <begin position="41"/>
        <end position="62"/>
    </location>
</feature>
<name>A0A1C3HB83_SERMA</name>
<protein>
    <submittedName>
        <fullName evidence="2">Uncharacterized protein</fullName>
    </submittedName>
</protein>
<keyword evidence="1" id="KW-1133">Transmembrane helix</keyword>
<evidence type="ECO:0000313" key="2">
    <source>
        <dbReference type="EMBL" id="SAY42313.1"/>
    </source>
</evidence>
<proteinExistence type="predicted"/>
<reference evidence="2" key="1">
    <citation type="submission" date="2016-05" db="EMBL/GenBank/DDBJ databases">
        <authorList>
            <person name="Cock P.J.A."/>
            <person name="Cock P.J.A."/>
        </authorList>
    </citation>
    <scope>NUCLEOTIDE SEQUENCE</scope>
    <source>
        <strain evidence="2">PWN146_assembly</strain>
    </source>
</reference>
<feature type="transmembrane region" description="Helical" evidence="1">
    <location>
        <begin position="12"/>
        <end position="35"/>
    </location>
</feature>
<dbReference type="AlphaFoldDB" id="A0A1C3HB83"/>
<dbReference type="EMBL" id="LT575490">
    <property type="protein sequence ID" value="SAY42313.1"/>
    <property type="molecule type" value="Genomic_DNA"/>
</dbReference>
<gene>
    <name evidence="2" type="ORF">PWN146_00991</name>
</gene>
<organism evidence="2">
    <name type="scientific">Serratia marcescens</name>
    <dbReference type="NCBI Taxonomy" id="615"/>
    <lineage>
        <taxon>Bacteria</taxon>
        <taxon>Pseudomonadati</taxon>
        <taxon>Pseudomonadota</taxon>
        <taxon>Gammaproteobacteria</taxon>
        <taxon>Enterobacterales</taxon>
        <taxon>Yersiniaceae</taxon>
        <taxon>Serratia</taxon>
    </lineage>
</organism>
<evidence type="ECO:0000256" key="1">
    <source>
        <dbReference type="SAM" id="Phobius"/>
    </source>
</evidence>
<keyword evidence="1" id="KW-0472">Membrane</keyword>